<dbReference type="EMBL" id="MU806035">
    <property type="protein sequence ID" value="KAJ3841580.1"/>
    <property type="molecule type" value="Genomic_DNA"/>
</dbReference>
<sequence length="205" mass="23091">MGISPESHEEQALQAHSIRQTTTCLFQLLPEALHVIPTTDNSSVRLPEEPFTALSRLYVLRELKRPYDEEAIECVGSDEISEDVLDSKTSMTPLPPTTSPTCVSLASEMGVLSFRRGLDGSNFTTLSPEEQNEVLSLRHWSHRTSEHLVSAEWGVVIEKRRGQFDEANIHFHRSPKGTAIRKQYENEKNRLRTALLAGEGPERRA</sequence>
<accession>A0AA38PER4</accession>
<dbReference type="Proteomes" id="UP001163846">
    <property type="component" value="Unassembled WGS sequence"/>
</dbReference>
<dbReference type="AlphaFoldDB" id="A0AA38PER4"/>
<comment type="caution">
    <text evidence="1">The sequence shown here is derived from an EMBL/GenBank/DDBJ whole genome shotgun (WGS) entry which is preliminary data.</text>
</comment>
<name>A0AA38PER4_9AGAR</name>
<evidence type="ECO:0000313" key="1">
    <source>
        <dbReference type="EMBL" id="KAJ3841580.1"/>
    </source>
</evidence>
<organism evidence="1 2">
    <name type="scientific">Lentinula raphanica</name>
    <dbReference type="NCBI Taxonomy" id="153919"/>
    <lineage>
        <taxon>Eukaryota</taxon>
        <taxon>Fungi</taxon>
        <taxon>Dikarya</taxon>
        <taxon>Basidiomycota</taxon>
        <taxon>Agaricomycotina</taxon>
        <taxon>Agaricomycetes</taxon>
        <taxon>Agaricomycetidae</taxon>
        <taxon>Agaricales</taxon>
        <taxon>Marasmiineae</taxon>
        <taxon>Omphalotaceae</taxon>
        <taxon>Lentinula</taxon>
    </lineage>
</organism>
<protein>
    <submittedName>
        <fullName evidence="1">Uncharacterized protein</fullName>
    </submittedName>
</protein>
<proteinExistence type="predicted"/>
<gene>
    <name evidence="1" type="ORF">F5878DRAFT_658406</name>
</gene>
<keyword evidence="2" id="KW-1185">Reference proteome</keyword>
<reference evidence="1" key="1">
    <citation type="submission" date="2022-08" db="EMBL/GenBank/DDBJ databases">
        <authorList>
            <consortium name="DOE Joint Genome Institute"/>
            <person name="Min B."/>
            <person name="Riley R."/>
            <person name="Sierra-Patev S."/>
            <person name="Naranjo-Ortiz M."/>
            <person name="Looney B."/>
            <person name="Konkel Z."/>
            <person name="Slot J.C."/>
            <person name="Sakamoto Y."/>
            <person name="Steenwyk J.L."/>
            <person name="Rokas A."/>
            <person name="Carro J."/>
            <person name="Camarero S."/>
            <person name="Ferreira P."/>
            <person name="Molpeceres G."/>
            <person name="Ruiz-Duenas F.J."/>
            <person name="Serrano A."/>
            <person name="Henrissat B."/>
            <person name="Drula E."/>
            <person name="Hughes K.W."/>
            <person name="Mata J.L."/>
            <person name="Ishikawa N.K."/>
            <person name="Vargas-Isla R."/>
            <person name="Ushijima S."/>
            <person name="Smith C.A."/>
            <person name="Ahrendt S."/>
            <person name="Andreopoulos W."/>
            <person name="He G."/>
            <person name="Labutti K."/>
            <person name="Lipzen A."/>
            <person name="Ng V."/>
            <person name="Sandor L."/>
            <person name="Barry K."/>
            <person name="Martinez A.T."/>
            <person name="Xiao Y."/>
            <person name="Gibbons J.G."/>
            <person name="Terashima K."/>
            <person name="Hibbett D.S."/>
            <person name="Grigoriev I.V."/>
        </authorList>
    </citation>
    <scope>NUCLEOTIDE SEQUENCE</scope>
    <source>
        <strain evidence="1">TFB9207</strain>
    </source>
</reference>
<evidence type="ECO:0000313" key="2">
    <source>
        <dbReference type="Proteomes" id="UP001163846"/>
    </source>
</evidence>